<keyword evidence="5 6" id="KW-0482">Metalloprotease</keyword>
<protein>
    <submittedName>
        <fullName evidence="11">M48 family metallopeptidase</fullName>
    </submittedName>
</protein>
<keyword evidence="3 6" id="KW-0378">Hydrolase</keyword>
<dbReference type="GO" id="GO:0016020">
    <property type="term" value="C:membrane"/>
    <property type="evidence" value="ECO:0007669"/>
    <property type="project" value="TreeGrafter"/>
</dbReference>
<feature type="domain" description="Peptidase M48" evidence="9">
    <location>
        <begin position="212"/>
        <end position="401"/>
    </location>
</feature>
<gene>
    <name evidence="11" type="ORF">H9K76_19790</name>
</gene>
<sequence>MTATAPALIRAHWFDGMSSQPRRVLVSLEPAGRSGPALLMHSLQSPGSQPRRYAHKDITWPERWSARRMPERLVLDLNDGGSLEILDTRGWQQALEQGGFRPGLAQRMQTRWPVFLGVFVVAAIGMGLFYRYGTPWAATQITRFVPLHWETALSQEAIAQMDEGMLKPSKLARERQAQLRGEFESLLAKMPPSLMRYHGYAPQYTLHFRRGMGANAFALPGGAIVLTDGLVETASRKKIGDDAIIGVLAHEIGHVAHRHTTRMVVEQGVLQTGLGLALGDVSSIVSMGSTMLTGLAYQRDHEREADCFAIAVLQGSGLSTAPMGALLLAMASDRKNEGKDEGNEKDGKSGDAAPQPPASSASTAAQSGDNKSADITIGDEGVFSLLSTHPETVARARQLKEGRSPHCPAER</sequence>
<dbReference type="InterPro" id="IPR001915">
    <property type="entry name" value="Peptidase_M48"/>
</dbReference>
<dbReference type="InterPro" id="IPR055518">
    <property type="entry name" value="DUF7092"/>
</dbReference>
<feature type="compositionally biased region" description="Basic and acidic residues" evidence="7">
    <location>
        <begin position="334"/>
        <end position="349"/>
    </location>
</feature>
<dbReference type="GO" id="GO:0051603">
    <property type="term" value="P:proteolysis involved in protein catabolic process"/>
    <property type="evidence" value="ECO:0007669"/>
    <property type="project" value="TreeGrafter"/>
</dbReference>
<evidence type="ECO:0000256" key="8">
    <source>
        <dbReference type="SAM" id="Phobius"/>
    </source>
</evidence>
<keyword evidence="8" id="KW-0472">Membrane</keyword>
<organism evidence="11 12">
    <name type="scientific">Diaphorobacter ruginosibacter</name>
    <dbReference type="NCBI Taxonomy" id="1715720"/>
    <lineage>
        <taxon>Bacteria</taxon>
        <taxon>Pseudomonadati</taxon>
        <taxon>Pseudomonadota</taxon>
        <taxon>Betaproteobacteria</taxon>
        <taxon>Burkholderiales</taxon>
        <taxon>Comamonadaceae</taxon>
        <taxon>Diaphorobacter</taxon>
    </lineage>
</organism>
<feature type="domain" description="DUF7092" evidence="10">
    <location>
        <begin position="9"/>
        <end position="97"/>
    </location>
</feature>
<evidence type="ECO:0000256" key="3">
    <source>
        <dbReference type="ARBA" id="ARBA00022801"/>
    </source>
</evidence>
<dbReference type="Pfam" id="PF01435">
    <property type="entry name" value="Peptidase_M48"/>
    <property type="match status" value="1"/>
</dbReference>
<evidence type="ECO:0000256" key="5">
    <source>
        <dbReference type="ARBA" id="ARBA00023049"/>
    </source>
</evidence>
<dbReference type="EMBL" id="CP060714">
    <property type="protein sequence ID" value="QNN56730.1"/>
    <property type="molecule type" value="Genomic_DNA"/>
</dbReference>
<keyword evidence="4 6" id="KW-0862">Zinc</keyword>
<reference evidence="11 12" key="1">
    <citation type="submission" date="2020-08" db="EMBL/GenBank/DDBJ databases">
        <title>Genome sequence of Diaphorobacter ruginosibacter DSM 27467T.</title>
        <authorList>
            <person name="Hyun D.-W."/>
            <person name="Bae J.-W."/>
        </authorList>
    </citation>
    <scope>NUCLEOTIDE SEQUENCE [LARGE SCALE GENOMIC DNA]</scope>
    <source>
        <strain evidence="11 12">DSM 27467</strain>
    </source>
</reference>
<evidence type="ECO:0000256" key="6">
    <source>
        <dbReference type="RuleBase" id="RU003983"/>
    </source>
</evidence>
<keyword evidence="2" id="KW-0479">Metal-binding</keyword>
<evidence type="ECO:0000259" key="9">
    <source>
        <dbReference type="Pfam" id="PF01435"/>
    </source>
</evidence>
<evidence type="ECO:0000256" key="1">
    <source>
        <dbReference type="ARBA" id="ARBA00022670"/>
    </source>
</evidence>
<evidence type="ECO:0000256" key="7">
    <source>
        <dbReference type="SAM" id="MobiDB-lite"/>
    </source>
</evidence>
<dbReference type="AlphaFoldDB" id="A0A7G9RMA5"/>
<feature type="compositionally biased region" description="Low complexity" evidence="7">
    <location>
        <begin position="358"/>
        <end position="367"/>
    </location>
</feature>
<dbReference type="CDD" id="cd07332">
    <property type="entry name" value="M48C_Oma1_like"/>
    <property type="match status" value="1"/>
</dbReference>
<name>A0A7G9RMA5_9BURK</name>
<dbReference type="PANTHER" id="PTHR22726">
    <property type="entry name" value="METALLOENDOPEPTIDASE OMA1"/>
    <property type="match status" value="1"/>
</dbReference>
<dbReference type="Proteomes" id="UP000515811">
    <property type="component" value="Chromosome"/>
</dbReference>
<feature type="transmembrane region" description="Helical" evidence="8">
    <location>
        <begin position="114"/>
        <end position="133"/>
    </location>
</feature>
<proteinExistence type="inferred from homology"/>
<dbReference type="RefSeq" id="WP_187596996.1">
    <property type="nucleotide sequence ID" value="NZ_CP060714.1"/>
</dbReference>
<accession>A0A7G9RMA5</accession>
<dbReference type="GO" id="GO:0004222">
    <property type="term" value="F:metalloendopeptidase activity"/>
    <property type="evidence" value="ECO:0007669"/>
    <property type="project" value="InterPro"/>
</dbReference>
<dbReference type="InterPro" id="IPR051156">
    <property type="entry name" value="Mito/Outer_Membr_Metalloprot"/>
</dbReference>
<keyword evidence="8" id="KW-0812">Transmembrane</keyword>
<comment type="cofactor">
    <cofactor evidence="6">
        <name>Zn(2+)</name>
        <dbReference type="ChEBI" id="CHEBI:29105"/>
    </cofactor>
    <text evidence="6">Binds 1 zinc ion per subunit.</text>
</comment>
<evidence type="ECO:0000313" key="11">
    <source>
        <dbReference type="EMBL" id="QNN56730.1"/>
    </source>
</evidence>
<evidence type="ECO:0000259" key="10">
    <source>
        <dbReference type="Pfam" id="PF23368"/>
    </source>
</evidence>
<keyword evidence="12" id="KW-1185">Reference proteome</keyword>
<dbReference type="Gene3D" id="3.30.2010.10">
    <property type="entry name" value="Metalloproteases ('zincins'), catalytic domain"/>
    <property type="match status" value="1"/>
</dbReference>
<dbReference type="KEGG" id="drg:H9K76_19790"/>
<dbReference type="Pfam" id="PF23368">
    <property type="entry name" value="DUF7092"/>
    <property type="match status" value="1"/>
</dbReference>
<feature type="region of interest" description="Disordered" evidence="7">
    <location>
        <begin position="334"/>
        <end position="376"/>
    </location>
</feature>
<keyword evidence="1 6" id="KW-0645">Protease</keyword>
<dbReference type="PANTHER" id="PTHR22726:SF1">
    <property type="entry name" value="METALLOENDOPEPTIDASE OMA1, MITOCHONDRIAL"/>
    <property type="match status" value="1"/>
</dbReference>
<evidence type="ECO:0000256" key="2">
    <source>
        <dbReference type="ARBA" id="ARBA00022723"/>
    </source>
</evidence>
<evidence type="ECO:0000256" key="4">
    <source>
        <dbReference type="ARBA" id="ARBA00022833"/>
    </source>
</evidence>
<comment type="similarity">
    <text evidence="6">Belongs to the peptidase M48 family.</text>
</comment>
<evidence type="ECO:0000313" key="12">
    <source>
        <dbReference type="Proteomes" id="UP000515811"/>
    </source>
</evidence>
<keyword evidence="8" id="KW-1133">Transmembrane helix</keyword>
<dbReference type="GO" id="GO:0046872">
    <property type="term" value="F:metal ion binding"/>
    <property type="evidence" value="ECO:0007669"/>
    <property type="project" value="UniProtKB-KW"/>
</dbReference>